<dbReference type="PANTHER" id="PTHR31286:SF167">
    <property type="entry name" value="OS09G0268800 PROTEIN"/>
    <property type="match status" value="1"/>
</dbReference>
<reference evidence="2" key="1">
    <citation type="journal article" date="2021" name="Nat. Commun.">
        <title>Genomic analyses provide insights into spinach domestication and the genetic basis of agronomic traits.</title>
        <authorList>
            <person name="Cai X."/>
            <person name="Sun X."/>
            <person name="Xu C."/>
            <person name="Sun H."/>
            <person name="Wang X."/>
            <person name="Ge C."/>
            <person name="Zhang Z."/>
            <person name="Wang Q."/>
            <person name="Fei Z."/>
            <person name="Jiao C."/>
            <person name="Wang Q."/>
        </authorList>
    </citation>
    <scope>NUCLEOTIDE SEQUENCE [LARGE SCALE GENOMIC DNA]</scope>
    <source>
        <strain evidence="2">cv. Varoflay</strain>
    </source>
</reference>
<dbReference type="RefSeq" id="XP_021842039.1">
    <property type="nucleotide sequence ID" value="XM_021986347.1"/>
</dbReference>
<proteinExistence type="predicted"/>
<reference evidence="3" key="2">
    <citation type="submission" date="2025-08" db="UniProtKB">
        <authorList>
            <consortium name="RefSeq"/>
        </authorList>
    </citation>
    <scope>IDENTIFICATION</scope>
    <source>
        <tissue evidence="3">Leaf</tissue>
    </source>
</reference>
<organism evidence="2 3">
    <name type="scientific">Spinacia oleracea</name>
    <name type="common">Spinach</name>
    <dbReference type="NCBI Taxonomy" id="3562"/>
    <lineage>
        <taxon>Eukaryota</taxon>
        <taxon>Viridiplantae</taxon>
        <taxon>Streptophyta</taxon>
        <taxon>Embryophyta</taxon>
        <taxon>Tracheophyta</taxon>
        <taxon>Spermatophyta</taxon>
        <taxon>Magnoliopsida</taxon>
        <taxon>eudicotyledons</taxon>
        <taxon>Gunneridae</taxon>
        <taxon>Pentapetalae</taxon>
        <taxon>Caryophyllales</taxon>
        <taxon>Chenopodiaceae</taxon>
        <taxon>Chenopodioideae</taxon>
        <taxon>Anserineae</taxon>
        <taxon>Spinacia</taxon>
    </lineage>
</organism>
<feature type="domain" description="DUF4283" evidence="1">
    <location>
        <begin position="34"/>
        <end position="117"/>
    </location>
</feature>
<evidence type="ECO:0000313" key="3">
    <source>
        <dbReference type="RefSeq" id="XP_021842039.1"/>
    </source>
</evidence>
<evidence type="ECO:0000313" key="2">
    <source>
        <dbReference type="Proteomes" id="UP000813463"/>
    </source>
</evidence>
<dbReference type="Proteomes" id="UP000813463">
    <property type="component" value="Chromosome 3"/>
</dbReference>
<dbReference type="GeneID" id="110782226"/>
<dbReference type="AlphaFoldDB" id="A0A9R0I3M6"/>
<dbReference type="Pfam" id="PF14111">
    <property type="entry name" value="DUF4283"/>
    <property type="match status" value="1"/>
</dbReference>
<dbReference type="InterPro" id="IPR025558">
    <property type="entry name" value="DUF4283"/>
</dbReference>
<dbReference type="KEGG" id="soe:110782226"/>
<accession>A0A9R0I3M6</accession>
<keyword evidence="2" id="KW-1185">Reference proteome</keyword>
<evidence type="ECO:0000259" key="1">
    <source>
        <dbReference type="Pfam" id="PF14111"/>
    </source>
</evidence>
<dbReference type="PANTHER" id="PTHR31286">
    <property type="entry name" value="GLYCINE-RICH CELL WALL STRUCTURAL PROTEIN 1.8-LIKE"/>
    <property type="match status" value="1"/>
</dbReference>
<gene>
    <name evidence="3" type="primary">LOC110782226</name>
</gene>
<sequence>MADDLSIQCDQLFIEGEDDDIVDLVDVGDNTVDDEIELSLVGRIQSSRAYNFGAMKNTMNQMRSLSKRAIFREIENDLFIIQLFHWKDKEKVLNGRPWCFDHNLIVLQEIPKGVQPTKVVLDMSPFWIRIYDLPLDCQSSRSVRSLAGKVGEVLEVEESQ</sequence>
<protein>
    <recommendedName>
        <fullName evidence="1">DUF4283 domain-containing protein</fullName>
    </recommendedName>
</protein>
<dbReference type="OrthoDB" id="1750606at2759"/>
<dbReference type="InterPro" id="IPR040256">
    <property type="entry name" value="At4g02000-like"/>
</dbReference>
<name>A0A9R0I3M6_SPIOL</name>